<dbReference type="SUPFAM" id="SSF48452">
    <property type="entry name" value="TPR-like"/>
    <property type="match status" value="1"/>
</dbReference>
<dbReference type="Gene3D" id="3.30.40.10">
    <property type="entry name" value="Zinc/RING finger domain, C3HC4 (zinc finger)"/>
    <property type="match status" value="1"/>
</dbReference>
<keyword evidence="4" id="KW-0802">TPR repeat</keyword>
<keyword evidence="2" id="KW-0963">Cytoplasm</keyword>
<dbReference type="GO" id="GO:0019894">
    <property type="term" value="F:kinesin binding"/>
    <property type="evidence" value="ECO:0007669"/>
    <property type="project" value="TreeGrafter"/>
</dbReference>
<dbReference type="GO" id="GO:0008270">
    <property type="term" value="F:zinc ion binding"/>
    <property type="evidence" value="ECO:0007669"/>
    <property type="project" value="UniProtKB-KW"/>
</dbReference>
<accession>A0A9W7EPY2</accession>
<evidence type="ECO:0000256" key="6">
    <source>
        <dbReference type="SAM" id="MobiDB-lite"/>
    </source>
</evidence>
<evidence type="ECO:0000256" key="1">
    <source>
        <dbReference type="ARBA" id="ARBA00004496"/>
    </source>
</evidence>
<dbReference type="Gene3D" id="1.25.40.10">
    <property type="entry name" value="Tetratricopeptide repeat domain"/>
    <property type="match status" value="1"/>
</dbReference>
<proteinExistence type="predicted"/>
<evidence type="ECO:0000313" key="9">
    <source>
        <dbReference type="Proteomes" id="UP001162640"/>
    </source>
</evidence>
<comment type="subcellular location">
    <subcellularLocation>
        <location evidence="1">Cytoplasm</location>
    </subcellularLocation>
</comment>
<dbReference type="Pfam" id="PF13920">
    <property type="entry name" value="zf-C3HC4_3"/>
    <property type="match status" value="1"/>
</dbReference>
<dbReference type="InterPro" id="IPR013083">
    <property type="entry name" value="Znf_RING/FYVE/PHD"/>
</dbReference>
<dbReference type="GO" id="GO:0005737">
    <property type="term" value="C:cytoplasm"/>
    <property type="evidence" value="ECO:0007669"/>
    <property type="project" value="UniProtKB-SubCell"/>
</dbReference>
<dbReference type="GO" id="GO:0007018">
    <property type="term" value="P:microtubule-based movement"/>
    <property type="evidence" value="ECO:0007669"/>
    <property type="project" value="TreeGrafter"/>
</dbReference>
<feature type="domain" description="RING-type" evidence="7">
    <location>
        <begin position="38"/>
        <end position="77"/>
    </location>
</feature>
<dbReference type="GO" id="GO:0005871">
    <property type="term" value="C:kinesin complex"/>
    <property type="evidence" value="ECO:0007669"/>
    <property type="project" value="InterPro"/>
</dbReference>
<name>A0A9W7EPY2_9STRA</name>
<feature type="compositionally biased region" description="Basic and acidic residues" evidence="6">
    <location>
        <begin position="1"/>
        <end position="10"/>
    </location>
</feature>
<evidence type="ECO:0000313" key="8">
    <source>
        <dbReference type="EMBL" id="GMH88609.1"/>
    </source>
</evidence>
<reference evidence="9" key="1">
    <citation type="journal article" date="2023" name="Commun. Biol.">
        <title>Genome analysis of Parmales, the sister group of diatoms, reveals the evolutionary specialization of diatoms from phago-mixotrophs to photoautotrophs.</title>
        <authorList>
            <person name="Ban H."/>
            <person name="Sato S."/>
            <person name="Yoshikawa S."/>
            <person name="Yamada K."/>
            <person name="Nakamura Y."/>
            <person name="Ichinomiya M."/>
            <person name="Sato N."/>
            <person name="Blanc-Mathieu R."/>
            <person name="Endo H."/>
            <person name="Kuwata A."/>
            <person name="Ogata H."/>
        </authorList>
    </citation>
    <scope>NUCLEOTIDE SEQUENCE [LARGE SCALE GENOMIC DNA]</scope>
</reference>
<dbReference type="PROSITE" id="PS50089">
    <property type="entry name" value="ZF_RING_2"/>
    <property type="match status" value="1"/>
</dbReference>
<dbReference type="EMBL" id="BLQM01000415">
    <property type="protein sequence ID" value="GMH88609.1"/>
    <property type="molecule type" value="Genomic_DNA"/>
</dbReference>
<evidence type="ECO:0000256" key="2">
    <source>
        <dbReference type="ARBA" id="ARBA00022490"/>
    </source>
</evidence>
<evidence type="ECO:0000256" key="4">
    <source>
        <dbReference type="ARBA" id="ARBA00022803"/>
    </source>
</evidence>
<dbReference type="Proteomes" id="UP001162640">
    <property type="component" value="Unassembled WGS sequence"/>
</dbReference>
<dbReference type="PANTHER" id="PTHR45783:SF3">
    <property type="entry name" value="KINESIN LIGHT CHAIN"/>
    <property type="match status" value="1"/>
</dbReference>
<feature type="region of interest" description="Disordered" evidence="6">
    <location>
        <begin position="1"/>
        <end position="31"/>
    </location>
</feature>
<evidence type="ECO:0000256" key="5">
    <source>
        <dbReference type="PROSITE-ProRule" id="PRU00175"/>
    </source>
</evidence>
<dbReference type="AlphaFoldDB" id="A0A9W7EPY2"/>
<dbReference type="InterPro" id="IPR011990">
    <property type="entry name" value="TPR-like_helical_dom_sf"/>
</dbReference>
<evidence type="ECO:0000256" key="3">
    <source>
        <dbReference type="ARBA" id="ARBA00022737"/>
    </source>
</evidence>
<keyword evidence="5" id="KW-0863">Zinc-finger</keyword>
<organism evidence="8 9">
    <name type="scientific">Triparma laevis f. inornata</name>
    <dbReference type="NCBI Taxonomy" id="1714386"/>
    <lineage>
        <taxon>Eukaryota</taxon>
        <taxon>Sar</taxon>
        <taxon>Stramenopiles</taxon>
        <taxon>Ochrophyta</taxon>
        <taxon>Bolidophyceae</taxon>
        <taxon>Parmales</taxon>
        <taxon>Triparmaceae</taxon>
        <taxon>Triparma</taxon>
    </lineage>
</organism>
<comment type="caution">
    <text evidence="8">The sequence shown here is derived from an EMBL/GenBank/DDBJ whole genome shotgun (WGS) entry which is preliminary data.</text>
</comment>
<dbReference type="SUPFAM" id="SSF57850">
    <property type="entry name" value="RING/U-box"/>
    <property type="match status" value="1"/>
</dbReference>
<gene>
    <name evidence="8" type="ORF">TL16_g11203</name>
</gene>
<keyword evidence="3" id="KW-0677">Repeat</keyword>
<dbReference type="InterPro" id="IPR001841">
    <property type="entry name" value="Znf_RING"/>
</dbReference>
<keyword evidence="5" id="KW-0479">Metal-binding</keyword>
<evidence type="ECO:0000259" key="7">
    <source>
        <dbReference type="PROSITE" id="PS50089"/>
    </source>
</evidence>
<protein>
    <recommendedName>
        <fullName evidence="7">RING-type domain-containing protein</fullName>
    </recommendedName>
</protein>
<dbReference type="PANTHER" id="PTHR45783">
    <property type="entry name" value="KINESIN LIGHT CHAIN"/>
    <property type="match status" value="1"/>
</dbReference>
<dbReference type="Pfam" id="PF13374">
    <property type="entry name" value="TPR_10"/>
    <property type="match status" value="1"/>
</dbReference>
<sequence>MAAPQEDLRRSSKKIWAPIPPAPPAPLKGEEEEDEDKCIICLVSVPDAKNRPCSHSATCRECAQELINRSEPSPICRKKIMGFDVGVYSNSIGERGLWLTSARNIRELARNDGFNQYFQKQFNGNEETFLEWKEVFDVLEIIGGEGKSLYIKGSMEQQVLAITRSEDLVKLRALAKLSSWDFFNDMSLLVVAWRRILEVLELSMPYGPEKKEERRSRRRRRTIKGNWRSCTLVRLWGRRVVKFRMRMMRDYTRSERWMGKEQLGRDSGKALEATAVFITVSCSGPEEAIKKFGTLVKRMELALGEENVVTLETLDNLGCGLKENGEYEEAIKVLEKCLAGRTKVLGEDHKDTLRTLNNLGIVYDGRSLKPKSTVERMMNQVKALSYYERALKGKDHPDTLMNVMNIASLYNRMGCDLKVEEIYERALEGYEAQLGKDNHYTKKYVENFKETLEYYRNTERPAEPIESYPGLGFEEVD</sequence>
<dbReference type="InterPro" id="IPR002151">
    <property type="entry name" value="Kinesin_light"/>
</dbReference>
<keyword evidence="5" id="KW-0862">Zinc</keyword>